<dbReference type="InterPro" id="IPR016181">
    <property type="entry name" value="Acyl_CoA_acyltransferase"/>
</dbReference>
<accession>A0A5C4N066</accession>
<reference evidence="2 3" key="1">
    <citation type="submission" date="2019-06" db="EMBL/GenBank/DDBJ databases">
        <title>YIM 131921 draft genome.</title>
        <authorList>
            <person name="Jiang L."/>
        </authorList>
    </citation>
    <scope>NUCLEOTIDE SEQUENCE [LARGE SCALE GENOMIC DNA]</scope>
    <source>
        <strain evidence="2 3">YIM 131921</strain>
    </source>
</reference>
<evidence type="ECO:0000313" key="2">
    <source>
        <dbReference type="EMBL" id="TNC49601.1"/>
    </source>
</evidence>
<dbReference type="SUPFAM" id="SSF55729">
    <property type="entry name" value="Acyl-CoA N-acyltransferases (Nat)"/>
    <property type="match status" value="1"/>
</dbReference>
<dbReference type="AlphaFoldDB" id="A0A5C4N066"/>
<dbReference type="RefSeq" id="WP_139076770.1">
    <property type="nucleotide sequence ID" value="NZ_VDFU01000010.1"/>
</dbReference>
<dbReference type="EMBL" id="VDFU01000010">
    <property type="protein sequence ID" value="TNC49601.1"/>
    <property type="molecule type" value="Genomic_DNA"/>
</dbReference>
<evidence type="ECO:0000259" key="1">
    <source>
        <dbReference type="PROSITE" id="PS51186"/>
    </source>
</evidence>
<dbReference type="PANTHER" id="PTHR43451:SF1">
    <property type="entry name" value="ACETYLTRANSFERASE"/>
    <property type="match status" value="1"/>
</dbReference>
<keyword evidence="2" id="KW-0808">Transferase</keyword>
<protein>
    <submittedName>
        <fullName evidence="2">GNAT family N-acetyltransferase</fullName>
    </submittedName>
</protein>
<dbReference type="InterPro" id="IPR000182">
    <property type="entry name" value="GNAT_dom"/>
</dbReference>
<feature type="domain" description="N-acetyltransferase" evidence="1">
    <location>
        <begin position="4"/>
        <end position="156"/>
    </location>
</feature>
<gene>
    <name evidence="2" type="ORF">FHG66_10840</name>
</gene>
<proteinExistence type="predicted"/>
<dbReference type="GO" id="GO:0016747">
    <property type="term" value="F:acyltransferase activity, transferring groups other than amino-acyl groups"/>
    <property type="evidence" value="ECO:0007669"/>
    <property type="project" value="InterPro"/>
</dbReference>
<dbReference type="InterPro" id="IPR052564">
    <property type="entry name" value="N-acetyltrans/Recomb-assoc"/>
</dbReference>
<dbReference type="Gene3D" id="3.40.630.30">
    <property type="match status" value="1"/>
</dbReference>
<evidence type="ECO:0000313" key="3">
    <source>
        <dbReference type="Proteomes" id="UP000305887"/>
    </source>
</evidence>
<dbReference type="OrthoDB" id="9789081at2"/>
<dbReference type="Proteomes" id="UP000305887">
    <property type="component" value="Unassembled WGS sequence"/>
</dbReference>
<dbReference type="CDD" id="cd04301">
    <property type="entry name" value="NAT_SF"/>
    <property type="match status" value="1"/>
</dbReference>
<keyword evidence="3" id="KW-1185">Reference proteome</keyword>
<dbReference type="PROSITE" id="PS51186">
    <property type="entry name" value="GNAT"/>
    <property type="match status" value="1"/>
</dbReference>
<organism evidence="2 3">
    <name type="scientific">Rubellimicrobium rubrum</name>
    <dbReference type="NCBI Taxonomy" id="2585369"/>
    <lineage>
        <taxon>Bacteria</taxon>
        <taxon>Pseudomonadati</taxon>
        <taxon>Pseudomonadota</taxon>
        <taxon>Alphaproteobacteria</taxon>
        <taxon>Rhodobacterales</taxon>
        <taxon>Roseobacteraceae</taxon>
        <taxon>Rubellimicrobium</taxon>
    </lineage>
</organism>
<comment type="caution">
    <text evidence="2">The sequence shown here is derived from an EMBL/GenBank/DDBJ whole genome shotgun (WGS) entry which is preliminary data.</text>
</comment>
<sequence>MPPVTIRPLRPDDGPHAARVFFDAVREGTRAHYTEAQRRAWAGEPPGPDSWRDRLWGVEGFAAEEEGRLVGFMTIAGTGYIDMAFVAPAALGRGVGWRLYRAVEGRARELGASVLTTEASRMARPFFERQGLSVIAEQVVVIRGVVLTNYWMRKVL</sequence>
<name>A0A5C4N066_9RHOB</name>
<dbReference type="Pfam" id="PF13673">
    <property type="entry name" value="Acetyltransf_10"/>
    <property type="match status" value="1"/>
</dbReference>
<dbReference type="PANTHER" id="PTHR43451">
    <property type="entry name" value="ACETYLTRANSFERASE (GNAT) FAMILY PROTEIN"/>
    <property type="match status" value="1"/>
</dbReference>